<dbReference type="InterPro" id="IPR046190">
    <property type="entry name" value="DUF6218"/>
</dbReference>
<keyword evidence="2" id="KW-1185">Reference proteome</keyword>
<dbReference type="RefSeq" id="WP_281262142.1">
    <property type="nucleotide sequence ID" value="NZ_PVTF01000001.1"/>
</dbReference>
<evidence type="ECO:0000313" key="1">
    <source>
        <dbReference type="EMBL" id="PRY46749.1"/>
    </source>
</evidence>
<dbReference type="AlphaFoldDB" id="A0A2T0TM71"/>
<name>A0A2T0TM71_9PSEU</name>
<proteinExistence type="predicted"/>
<gene>
    <name evidence="1" type="ORF">CLV43_1011029</name>
</gene>
<organism evidence="1 2">
    <name type="scientific">Umezawaea tangerina</name>
    <dbReference type="NCBI Taxonomy" id="84725"/>
    <lineage>
        <taxon>Bacteria</taxon>
        <taxon>Bacillati</taxon>
        <taxon>Actinomycetota</taxon>
        <taxon>Actinomycetes</taxon>
        <taxon>Pseudonocardiales</taxon>
        <taxon>Pseudonocardiaceae</taxon>
        <taxon>Umezawaea</taxon>
    </lineage>
</organism>
<dbReference type="Pfam" id="PF19726">
    <property type="entry name" value="DUF6218"/>
    <property type="match status" value="1"/>
</dbReference>
<reference evidence="1 2" key="1">
    <citation type="submission" date="2018-03" db="EMBL/GenBank/DDBJ databases">
        <title>Genomic Encyclopedia of Archaeal and Bacterial Type Strains, Phase II (KMG-II): from individual species to whole genera.</title>
        <authorList>
            <person name="Goeker M."/>
        </authorList>
    </citation>
    <scope>NUCLEOTIDE SEQUENCE [LARGE SCALE GENOMIC DNA]</scope>
    <source>
        <strain evidence="1 2">DSM 44720</strain>
    </source>
</reference>
<accession>A0A2T0TM71</accession>
<dbReference type="Proteomes" id="UP000239494">
    <property type="component" value="Unassembled WGS sequence"/>
</dbReference>
<evidence type="ECO:0000313" key="2">
    <source>
        <dbReference type="Proteomes" id="UP000239494"/>
    </source>
</evidence>
<protein>
    <submittedName>
        <fullName evidence="1">Uncharacterized protein</fullName>
    </submittedName>
</protein>
<sequence length="213" mass="23269">MVIDSSPAPLSDRAADERSASGHVVVCRCGDVVAVRVVDVLGERTAAWDAVLSGETARRALAECAGRALLAWESDRVLDVVRQLEEVAGVTSAERVVVEIPEVLAEIAEARAAYAEVVAEHQAGHRESRDLRWLVALPEPLPTTAEQLRRRARIVVAGGPETAEAELIASLGTWVVRRWQENVDVLERREYLRERFGPATVLPARWGKLVADA</sequence>
<comment type="caution">
    <text evidence="1">The sequence shown here is derived from an EMBL/GenBank/DDBJ whole genome shotgun (WGS) entry which is preliminary data.</text>
</comment>
<dbReference type="EMBL" id="PVTF01000001">
    <property type="protein sequence ID" value="PRY46749.1"/>
    <property type="molecule type" value="Genomic_DNA"/>
</dbReference>